<dbReference type="InterPro" id="IPR002035">
    <property type="entry name" value="VWF_A"/>
</dbReference>
<feature type="region of interest" description="Disordered" evidence="1">
    <location>
        <begin position="1"/>
        <end position="25"/>
    </location>
</feature>
<organism evidence="3 4">
    <name type="scientific">Stylosanthes scabra</name>
    <dbReference type="NCBI Taxonomy" id="79078"/>
    <lineage>
        <taxon>Eukaryota</taxon>
        <taxon>Viridiplantae</taxon>
        <taxon>Streptophyta</taxon>
        <taxon>Embryophyta</taxon>
        <taxon>Tracheophyta</taxon>
        <taxon>Spermatophyta</taxon>
        <taxon>Magnoliopsida</taxon>
        <taxon>eudicotyledons</taxon>
        <taxon>Gunneridae</taxon>
        <taxon>Pentapetalae</taxon>
        <taxon>rosids</taxon>
        <taxon>fabids</taxon>
        <taxon>Fabales</taxon>
        <taxon>Fabaceae</taxon>
        <taxon>Papilionoideae</taxon>
        <taxon>50 kb inversion clade</taxon>
        <taxon>dalbergioids sensu lato</taxon>
        <taxon>Dalbergieae</taxon>
        <taxon>Pterocarpus clade</taxon>
        <taxon>Stylosanthes</taxon>
    </lineage>
</organism>
<dbReference type="InterPro" id="IPR036465">
    <property type="entry name" value="vWFA_dom_sf"/>
</dbReference>
<evidence type="ECO:0000259" key="2">
    <source>
        <dbReference type="Pfam" id="PF13519"/>
    </source>
</evidence>
<evidence type="ECO:0000313" key="4">
    <source>
        <dbReference type="Proteomes" id="UP001341840"/>
    </source>
</evidence>
<gene>
    <name evidence="3" type="ORF">PIB30_097886</name>
</gene>
<accession>A0ABU6WWB2</accession>
<dbReference type="Pfam" id="PF13519">
    <property type="entry name" value="VWA_2"/>
    <property type="match status" value="1"/>
</dbReference>
<reference evidence="3 4" key="1">
    <citation type="journal article" date="2023" name="Plants (Basel)">
        <title>Bridging the Gap: Combining Genomics and Transcriptomics Approaches to Understand Stylosanthes scabra, an Orphan Legume from the Brazilian Caatinga.</title>
        <authorList>
            <person name="Ferreira-Neto J.R.C."/>
            <person name="da Silva M.D."/>
            <person name="Binneck E."/>
            <person name="de Melo N.F."/>
            <person name="da Silva R.H."/>
            <person name="de Melo A.L.T.M."/>
            <person name="Pandolfi V."/>
            <person name="Bustamante F.O."/>
            <person name="Brasileiro-Vidal A.C."/>
            <person name="Benko-Iseppon A.M."/>
        </authorList>
    </citation>
    <scope>NUCLEOTIDE SEQUENCE [LARGE SCALE GENOMIC DNA]</scope>
    <source>
        <tissue evidence="3">Leaves</tissue>
    </source>
</reference>
<sequence length="71" mass="8036">MPTTSSPPSANPPPPTGTKAENYVNQRENRRIRDRGDMNLAAGIQVTQLALKHRQNKKQQQRITVFTARPR</sequence>
<dbReference type="Proteomes" id="UP001341840">
    <property type="component" value="Unassembled WGS sequence"/>
</dbReference>
<evidence type="ECO:0000256" key="1">
    <source>
        <dbReference type="SAM" id="MobiDB-lite"/>
    </source>
</evidence>
<proteinExistence type="predicted"/>
<evidence type="ECO:0000313" key="3">
    <source>
        <dbReference type="EMBL" id="MED6189627.1"/>
    </source>
</evidence>
<feature type="region of interest" description="Disordered" evidence="1">
    <location>
        <begin position="52"/>
        <end position="71"/>
    </location>
</feature>
<dbReference type="Gene3D" id="3.40.50.410">
    <property type="entry name" value="von Willebrand factor, type A domain"/>
    <property type="match status" value="1"/>
</dbReference>
<name>A0ABU6WWB2_9FABA</name>
<keyword evidence="4" id="KW-1185">Reference proteome</keyword>
<feature type="domain" description="VWFA" evidence="2">
    <location>
        <begin position="26"/>
        <end position="67"/>
    </location>
</feature>
<dbReference type="EMBL" id="JASCZI010183687">
    <property type="protein sequence ID" value="MED6189627.1"/>
    <property type="molecule type" value="Genomic_DNA"/>
</dbReference>
<protein>
    <recommendedName>
        <fullName evidence="2">VWFA domain-containing protein</fullName>
    </recommendedName>
</protein>
<comment type="caution">
    <text evidence="3">The sequence shown here is derived from an EMBL/GenBank/DDBJ whole genome shotgun (WGS) entry which is preliminary data.</text>
</comment>